<accession>A0A9D1J2R8</accession>
<evidence type="ECO:0000313" key="1">
    <source>
        <dbReference type="EMBL" id="HIR58658.1"/>
    </source>
</evidence>
<protein>
    <submittedName>
        <fullName evidence="1">Uncharacterized protein</fullName>
    </submittedName>
</protein>
<proteinExistence type="predicted"/>
<name>A0A9D1J2R8_9FIRM</name>
<dbReference type="EMBL" id="DVHC01000014">
    <property type="protein sequence ID" value="HIR58658.1"/>
    <property type="molecule type" value="Genomic_DNA"/>
</dbReference>
<comment type="caution">
    <text evidence="1">The sequence shown here is derived from an EMBL/GenBank/DDBJ whole genome shotgun (WGS) entry which is preliminary data.</text>
</comment>
<evidence type="ECO:0000313" key="2">
    <source>
        <dbReference type="Proteomes" id="UP000824232"/>
    </source>
</evidence>
<dbReference type="Proteomes" id="UP000824232">
    <property type="component" value="Unassembled WGS sequence"/>
</dbReference>
<reference evidence="1" key="2">
    <citation type="journal article" date="2021" name="PeerJ">
        <title>Extensive microbial diversity within the chicken gut microbiome revealed by metagenomics and culture.</title>
        <authorList>
            <person name="Gilroy R."/>
            <person name="Ravi A."/>
            <person name="Getino M."/>
            <person name="Pursley I."/>
            <person name="Horton D.L."/>
            <person name="Alikhan N.F."/>
            <person name="Baker D."/>
            <person name="Gharbi K."/>
            <person name="Hall N."/>
            <person name="Watson M."/>
            <person name="Adriaenssens E.M."/>
            <person name="Foster-Nyarko E."/>
            <person name="Jarju S."/>
            <person name="Secka A."/>
            <person name="Antonio M."/>
            <person name="Oren A."/>
            <person name="Chaudhuri R.R."/>
            <person name="La Ragione R."/>
            <person name="Hildebrand F."/>
            <person name="Pallen M.J."/>
        </authorList>
    </citation>
    <scope>NUCLEOTIDE SEQUENCE</scope>
    <source>
        <strain evidence="1">CHK184-20233</strain>
    </source>
</reference>
<reference evidence="1" key="1">
    <citation type="submission" date="2020-10" db="EMBL/GenBank/DDBJ databases">
        <authorList>
            <person name="Gilroy R."/>
        </authorList>
    </citation>
    <scope>NUCLEOTIDE SEQUENCE</scope>
    <source>
        <strain evidence="1">CHK184-20233</strain>
    </source>
</reference>
<dbReference type="AlphaFoldDB" id="A0A9D1J2R8"/>
<gene>
    <name evidence="1" type="ORF">IAB38_01270</name>
</gene>
<organism evidence="1 2">
    <name type="scientific">Candidatus Onthousia excrementipullorum</name>
    <dbReference type="NCBI Taxonomy" id="2840884"/>
    <lineage>
        <taxon>Bacteria</taxon>
        <taxon>Bacillati</taxon>
        <taxon>Bacillota</taxon>
        <taxon>Bacilli</taxon>
        <taxon>Candidatus Onthousia</taxon>
    </lineage>
</organism>
<sequence>MEVKYNVKYRFKCDTKTNEELKDIFNKKWLNIILILENNNTSSLNRV</sequence>